<protein>
    <recommendedName>
        <fullName evidence="3">Pentapeptide repeat-containing protein</fullName>
    </recommendedName>
</protein>
<evidence type="ECO:0008006" key="3">
    <source>
        <dbReference type="Google" id="ProtNLM"/>
    </source>
</evidence>
<reference evidence="1 2" key="1">
    <citation type="submission" date="2015-02" db="EMBL/GenBank/DDBJ databases">
        <title>Draft genome of a novel marine cyanobacterium (Chroococcales) isolated from South Atlantic Ocean.</title>
        <authorList>
            <person name="Rigonato J."/>
            <person name="Alvarenga D.O."/>
            <person name="Branco L.H."/>
            <person name="Varani A.M."/>
            <person name="Brandini F.P."/>
            <person name="Fiore M.F."/>
        </authorList>
    </citation>
    <scope>NUCLEOTIDE SEQUENCE [LARGE SCALE GENOMIC DNA]</scope>
    <source>
        <strain evidence="1 2">CENA595</strain>
    </source>
</reference>
<dbReference type="InterPro" id="IPR001646">
    <property type="entry name" value="5peptide_repeat"/>
</dbReference>
<dbReference type="AlphaFoldDB" id="A0A0D8ZP66"/>
<accession>A0A0D8ZP66</accession>
<organism evidence="1 2">
    <name type="scientific">Aliterella atlantica CENA595</name>
    <dbReference type="NCBI Taxonomy" id="1618023"/>
    <lineage>
        <taxon>Bacteria</taxon>
        <taxon>Bacillati</taxon>
        <taxon>Cyanobacteriota</taxon>
        <taxon>Cyanophyceae</taxon>
        <taxon>Chroococcidiopsidales</taxon>
        <taxon>Aliterellaceae</taxon>
        <taxon>Aliterella</taxon>
    </lineage>
</organism>
<dbReference type="Proteomes" id="UP000032452">
    <property type="component" value="Unassembled WGS sequence"/>
</dbReference>
<dbReference type="InterPro" id="IPR044213">
    <property type="entry name" value="At2g44920-like"/>
</dbReference>
<dbReference type="SUPFAM" id="SSF141571">
    <property type="entry name" value="Pentapeptide repeat-like"/>
    <property type="match status" value="1"/>
</dbReference>
<comment type="caution">
    <text evidence="1">The sequence shown here is derived from an EMBL/GenBank/DDBJ whole genome shotgun (WGS) entry which is preliminary data.</text>
</comment>
<evidence type="ECO:0000313" key="2">
    <source>
        <dbReference type="Proteomes" id="UP000032452"/>
    </source>
</evidence>
<name>A0A0D8ZP66_9CYAN</name>
<evidence type="ECO:0000313" key="1">
    <source>
        <dbReference type="EMBL" id="KJH70613.1"/>
    </source>
</evidence>
<dbReference type="PANTHER" id="PTHR47200">
    <property type="entry name" value="THYLAKOID LUMENAL 15 KDA PROTEIN 1, CHLOROPLASTIC"/>
    <property type="match status" value="1"/>
</dbReference>
<keyword evidence="2" id="KW-1185">Reference proteome</keyword>
<sequence length="164" mass="17594">MKMTADEFFARYAAGERDFFRIELTDADLSRATGWEKNNPIGQAITGTVLGEGDLSGTNFSANDMRGCNFSRSKMVRCKFILTNLTGSCFSGCDLRNCDFGGAKLIRTDLMEANLGGANMTGVDLTGADMTGANDGGAWYESALFCDTTLPDGTFLKGPHPVPD</sequence>
<dbReference type="Gene3D" id="2.160.20.80">
    <property type="entry name" value="E3 ubiquitin-protein ligase SopA"/>
    <property type="match status" value="1"/>
</dbReference>
<gene>
    <name evidence="1" type="ORF">UH38_17035</name>
</gene>
<dbReference type="PANTHER" id="PTHR47200:SF2">
    <property type="entry name" value="THYLAKOID LUMENAL 15 KDA PROTEIN 1, CHLOROPLASTIC"/>
    <property type="match status" value="1"/>
</dbReference>
<proteinExistence type="predicted"/>
<dbReference type="EMBL" id="JYON01000020">
    <property type="protein sequence ID" value="KJH70613.1"/>
    <property type="molecule type" value="Genomic_DNA"/>
</dbReference>
<dbReference type="Pfam" id="PF00805">
    <property type="entry name" value="Pentapeptide"/>
    <property type="match status" value="2"/>
</dbReference>
<dbReference type="STRING" id="1618023.UH38_17035"/>